<evidence type="ECO:0008006" key="4">
    <source>
        <dbReference type="Google" id="ProtNLM"/>
    </source>
</evidence>
<dbReference type="Proteomes" id="UP000702544">
    <property type="component" value="Unassembled WGS sequence"/>
</dbReference>
<name>A0AAE4Z9P2_9BACT</name>
<protein>
    <recommendedName>
        <fullName evidence="4">DUF4397 domain-containing protein</fullName>
    </recommendedName>
</protein>
<keyword evidence="1" id="KW-0732">Signal</keyword>
<proteinExistence type="predicted"/>
<evidence type="ECO:0000313" key="3">
    <source>
        <dbReference type="Proteomes" id="UP000702544"/>
    </source>
</evidence>
<accession>A0AAE4Z9P2</accession>
<gene>
    <name evidence="2" type="ORF">GWO12_08305</name>
</gene>
<dbReference type="EMBL" id="JAACAK010000063">
    <property type="protein sequence ID" value="NIR75097.1"/>
    <property type="molecule type" value="Genomic_DNA"/>
</dbReference>
<dbReference type="PROSITE" id="PS51257">
    <property type="entry name" value="PROKAR_LIPOPROTEIN"/>
    <property type="match status" value="1"/>
</dbReference>
<feature type="chain" id="PRO_5042059402" description="DUF4397 domain-containing protein" evidence="1">
    <location>
        <begin position="24"/>
        <end position="145"/>
    </location>
</feature>
<comment type="caution">
    <text evidence="2">The sequence shown here is derived from an EMBL/GenBank/DDBJ whole genome shotgun (WGS) entry which is preliminary data.</text>
</comment>
<sequence>MRKGTWILATVLTIALGAGLACDGDSTGTNGGNGGPVPGSLIVSLTTPNTDDGAVQLTVSGGTIDGVSLATGTGYRFFSHESSATSFSIIVAGDIAAGPLASISVPDVNAADSYSAALVAVADRSNQIVSPTTGYALTVTTATAQ</sequence>
<evidence type="ECO:0000313" key="2">
    <source>
        <dbReference type="EMBL" id="NIR75097.1"/>
    </source>
</evidence>
<feature type="signal peptide" evidence="1">
    <location>
        <begin position="1"/>
        <end position="23"/>
    </location>
</feature>
<evidence type="ECO:0000256" key="1">
    <source>
        <dbReference type="SAM" id="SignalP"/>
    </source>
</evidence>
<dbReference type="AlphaFoldDB" id="A0AAE4Z9P2"/>
<reference evidence="2 3" key="1">
    <citation type="submission" date="2020-01" db="EMBL/GenBank/DDBJ databases">
        <title>Genomes assembled from Gulf of Kutch pelagic sediment metagenomes.</title>
        <authorList>
            <person name="Chandrashekar M."/>
            <person name="Mahajan M.S."/>
            <person name="Dave K.J."/>
            <person name="Vatsa P."/>
            <person name="Nathani N.M."/>
        </authorList>
    </citation>
    <scope>NUCLEOTIDE SEQUENCE [LARGE SCALE GENOMIC DNA]</scope>
    <source>
        <strain evidence="2">KS3-K002</strain>
    </source>
</reference>
<organism evidence="2 3">
    <name type="scientific">Candidatus Kutchimonas denitrificans</name>
    <dbReference type="NCBI Taxonomy" id="3056748"/>
    <lineage>
        <taxon>Bacteria</taxon>
        <taxon>Pseudomonadati</taxon>
        <taxon>Gemmatimonadota</taxon>
        <taxon>Gemmatimonadia</taxon>
        <taxon>Candidatus Palauibacterales</taxon>
        <taxon>Candidatus Palauibacteraceae</taxon>
        <taxon>Candidatus Kutchimonas</taxon>
    </lineage>
</organism>